<dbReference type="InterPro" id="IPR005730">
    <property type="entry name" value="Nsp_de-COase"/>
</dbReference>
<evidence type="ECO:0000256" key="2">
    <source>
        <dbReference type="ARBA" id="ARBA00012259"/>
    </source>
</evidence>
<dbReference type="Proteomes" id="UP000479043">
    <property type="component" value="Unassembled WGS sequence"/>
</dbReference>
<feature type="domain" description="Orn/DAP/Arg decarboxylase 2 C-terminal" evidence="12">
    <location>
        <begin position="238"/>
        <end position="320"/>
    </location>
</feature>
<dbReference type="Pfam" id="PF00278">
    <property type="entry name" value="Orn_DAP_Arg_deC"/>
    <property type="match status" value="1"/>
</dbReference>
<accession>A0A6L8LE10</accession>
<sequence>MLQTPYYLIDKSRLQPNMEKIAWLRENSGAKALLALKCFSTWPVFDFMSQYMDGTTSSSLYELRLGREKFGKETHAYSVGWADHEIDEAVSYADKIIFNSLGQLDRFGDRTKGLATGLRLNPRFSTSGFDLADPARPFSRLGEWDMARLEQAENRINGVMIHYNCENDDFDLFSQQLTRIEGEFGAFLKRLDWVSLGGGIHFTGEGYPLEKLADRLKAFSDAMGVQVYLEPGEASITKSATLEVSVLDILDTGKKVAIVDSSIEAHMLDLLIYRETAKLPQNGTHEYQIAGKTCLAGDIFGEARFDKPLEIGDRISIQDAAGYTMVKKNWFNGVKMPGIAVRDLDGTVTLVRDFGYQDFVAALG</sequence>
<name>A0A6L8LE10_9RHOB</name>
<comment type="cofactor">
    <cofactor evidence="1">
        <name>pyridoxal 5'-phosphate</name>
        <dbReference type="ChEBI" id="CHEBI:597326"/>
    </cofactor>
</comment>
<keyword evidence="4" id="KW-0210">Decarboxylase</keyword>
<evidence type="ECO:0000256" key="3">
    <source>
        <dbReference type="ARBA" id="ARBA00013633"/>
    </source>
</evidence>
<proteinExistence type="inferred from homology"/>
<dbReference type="AlphaFoldDB" id="A0A6L8LE10"/>
<evidence type="ECO:0000256" key="4">
    <source>
        <dbReference type="ARBA" id="ARBA00022793"/>
    </source>
</evidence>
<dbReference type="PIRSF" id="PIRSF038941">
    <property type="entry name" value="NspC"/>
    <property type="match status" value="1"/>
</dbReference>
<comment type="caution">
    <text evidence="13">The sequence shown here is derived from an EMBL/GenBank/DDBJ whole genome shotgun (WGS) entry which is preliminary data.</text>
</comment>
<evidence type="ECO:0000256" key="7">
    <source>
        <dbReference type="ARBA" id="ARBA00023239"/>
    </source>
</evidence>
<dbReference type="EMBL" id="WWEN01000002">
    <property type="protein sequence ID" value="MYM54168.1"/>
    <property type="molecule type" value="Genomic_DNA"/>
</dbReference>
<evidence type="ECO:0000256" key="6">
    <source>
        <dbReference type="ARBA" id="ARBA00023066"/>
    </source>
</evidence>
<dbReference type="InterPro" id="IPR022643">
    <property type="entry name" value="De-COase2_C"/>
</dbReference>
<evidence type="ECO:0000313" key="13">
    <source>
        <dbReference type="EMBL" id="MYM54168.1"/>
    </source>
</evidence>
<comment type="similarity">
    <text evidence="8">Belongs to the Orn/Lys/Arg decarboxylase class-II family. NspC subfamily.</text>
</comment>
<keyword evidence="5" id="KW-0663">Pyridoxal phosphate</keyword>
<dbReference type="InterPro" id="IPR009006">
    <property type="entry name" value="Ala_racemase/Decarboxylase_C"/>
</dbReference>
<evidence type="ECO:0000259" key="12">
    <source>
        <dbReference type="Pfam" id="PF00278"/>
    </source>
</evidence>
<evidence type="ECO:0000256" key="8">
    <source>
        <dbReference type="ARBA" id="ARBA00025802"/>
    </source>
</evidence>
<evidence type="ECO:0000256" key="11">
    <source>
        <dbReference type="PIRSR" id="PIRSR038941-1"/>
    </source>
</evidence>
<organism evidence="13 14">
    <name type="scientific">Thalassovita mangrovi</name>
    <dbReference type="NCBI Taxonomy" id="2692236"/>
    <lineage>
        <taxon>Bacteria</taxon>
        <taxon>Pseudomonadati</taxon>
        <taxon>Pseudomonadota</taxon>
        <taxon>Alphaproteobacteria</taxon>
        <taxon>Rhodobacterales</taxon>
        <taxon>Roseobacteraceae</taxon>
        <taxon>Thalassovita</taxon>
    </lineage>
</organism>
<dbReference type="Gene3D" id="3.20.20.10">
    <property type="entry name" value="Alanine racemase"/>
    <property type="match status" value="1"/>
</dbReference>
<reference evidence="13 14" key="1">
    <citation type="submission" date="2020-01" db="EMBL/GenBank/DDBJ databases">
        <authorList>
            <person name="Chen S."/>
        </authorList>
    </citation>
    <scope>NUCLEOTIDE SEQUENCE [LARGE SCALE GENOMIC DNA]</scope>
    <source>
        <strain evidence="13 14">GS-10</strain>
    </source>
</reference>
<dbReference type="PANTHER" id="PTHR43727">
    <property type="entry name" value="DIAMINOPIMELATE DECARBOXYLASE"/>
    <property type="match status" value="1"/>
</dbReference>
<feature type="binding site" evidence="11">
    <location>
        <position position="233"/>
    </location>
    <ligand>
        <name>substrate</name>
    </ligand>
</feature>
<dbReference type="GO" id="GO:0009089">
    <property type="term" value="P:lysine biosynthetic process via diaminopimelate"/>
    <property type="evidence" value="ECO:0007669"/>
    <property type="project" value="TreeGrafter"/>
</dbReference>
<evidence type="ECO:0000256" key="1">
    <source>
        <dbReference type="ARBA" id="ARBA00001933"/>
    </source>
</evidence>
<dbReference type="CDD" id="cd06829">
    <property type="entry name" value="PLPDE_III_CANSDC"/>
    <property type="match status" value="1"/>
</dbReference>
<dbReference type="SUPFAM" id="SSF50621">
    <property type="entry name" value="Alanine racemase C-terminal domain-like"/>
    <property type="match status" value="1"/>
</dbReference>
<comment type="catalytic activity">
    <reaction evidence="10">
        <text>carboxynorspermidine + H(+) = norspermidine + CO2</text>
        <dbReference type="Rhea" id="RHEA:34099"/>
        <dbReference type="ChEBI" id="CHEBI:15378"/>
        <dbReference type="ChEBI" id="CHEBI:16526"/>
        <dbReference type="ChEBI" id="CHEBI:57920"/>
        <dbReference type="ChEBI" id="CHEBI:65070"/>
        <dbReference type="EC" id="4.1.1.96"/>
    </reaction>
</comment>
<evidence type="ECO:0000256" key="9">
    <source>
        <dbReference type="ARBA" id="ARBA00047351"/>
    </source>
</evidence>
<dbReference type="InterPro" id="IPR029066">
    <property type="entry name" value="PLP-binding_barrel"/>
</dbReference>
<evidence type="ECO:0000256" key="10">
    <source>
        <dbReference type="ARBA" id="ARBA00047389"/>
    </source>
</evidence>
<dbReference type="EC" id="4.1.1.96" evidence="2"/>
<evidence type="ECO:0000256" key="5">
    <source>
        <dbReference type="ARBA" id="ARBA00022898"/>
    </source>
</evidence>
<comment type="catalytic activity">
    <reaction evidence="9">
        <text>carboxyspermidine + H(+) = spermidine + CO2</text>
        <dbReference type="Rhea" id="RHEA:34095"/>
        <dbReference type="ChEBI" id="CHEBI:15378"/>
        <dbReference type="ChEBI" id="CHEBI:16526"/>
        <dbReference type="ChEBI" id="CHEBI:57834"/>
        <dbReference type="ChEBI" id="CHEBI:65072"/>
        <dbReference type="EC" id="4.1.1.96"/>
    </reaction>
</comment>
<dbReference type="Gene3D" id="2.40.37.10">
    <property type="entry name" value="Lyase, Ornithine Decarboxylase, Chain A, domain 1"/>
    <property type="match status" value="1"/>
</dbReference>
<keyword evidence="14" id="KW-1185">Reference proteome</keyword>
<dbReference type="GO" id="GO:0008836">
    <property type="term" value="F:diaminopimelate decarboxylase activity"/>
    <property type="evidence" value="ECO:0007669"/>
    <property type="project" value="TreeGrafter"/>
</dbReference>
<protein>
    <recommendedName>
        <fullName evidence="3">Carboxynorspermidine/carboxyspermidine decarboxylase</fullName>
        <ecNumber evidence="2">4.1.1.96</ecNumber>
    </recommendedName>
</protein>
<keyword evidence="6" id="KW-0745">Spermidine biosynthesis</keyword>
<dbReference type="GO" id="GO:0045312">
    <property type="term" value="P:nor-spermidine biosynthetic process"/>
    <property type="evidence" value="ECO:0007669"/>
    <property type="project" value="InterPro"/>
</dbReference>
<keyword evidence="7" id="KW-0456">Lyase</keyword>
<gene>
    <name evidence="13" type="ORF">GR167_02540</name>
</gene>
<dbReference type="PANTHER" id="PTHR43727:SF1">
    <property type="entry name" value="CARBOXYNORSPERMIDINE_CARBOXYSPERMIDINE DECARBOXYLASE"/>
    <property type="match status" value="1"/>
</dbReference>
<feature type="binding site" evidence="11">
    <location>
        <position position="269"/>
    </location>
    <ligand>
        <name>substrate</name>
    </ligand>
</feature>
<dbReference type="RefSeq" id="WP_160971882.1">
    <property type="nucleotide sequence ID" value="NZ_WWEN01000002.1"/>
</dbReference>
<dbReference type="GO" id="GO:0008295">
    <property type="term" value="P:spermidine biosynthetic process"/>
    <property type="evidence" value="ECO:0007669"/>
    <property type="project" value="UniProtKB-KW"/>
</dbReference>
<dbReference type="SUPFAM" id="SSF51419">
    <property type="entry name" value="PLP-binding barrel"/>
    <property type="match status" value="1"/>
</dbReference>
<evidence type="ECO:0000313" key="14">
    <source>
        <dbReference type="Proteomes" id="UP000479043"/>
    </source>
</evidence>